<reference evidence="4" key="3">
    <citation type="submission" date="2025-09" db="UniProtKB">
        <authorList>
            <consortium name="Ensembl"/>
        </authorList>
    </citation>
    <scope>IDENTIFICATION</scope>
</reference>
<dbReference type="InterPro" id="IPR046365">
    <property type="entry name" value="FAM124_dom"/>
</dbReference>
<reference evidence="5" key="1">
    <citation type="submission" date="2003-08" db="EMBL/GenBank/DDBJ databases">
        <authorList>
            <person name="Birren B."/>
            <person name="Nusbaum C."/>
            <person name="Abebe A."/>
            <person name="Abouelleil A."/>
            <person name="Adekoya E."/>
            <person name="Ait-zahra M."/>
            <person name="Allen N."/>
            <person name="Allen T."/>
            <person name="An P."/>
            <person name="Anderson M."/>
            <person name="Anderson S."/>
            <person name="Arachchi H."/>
            <person name="Armbruster J."/>
            <person name="Bachantsang P."/>
            <person name="Baldwin J."/>
            <person name="Barry A."/>
            <person name="Bayul T."/>
            <person name="Blitshsteyn B."/>
            <person name="Bloom T."/>
            <person name="Blye J."/>
            <person name="Boguslavskiy L."/>
            <person name="Borowsky M."/>
            <person name="Boukhgalter B."/>
            <person name="Brunache A."/>
            <person name="Butler J."/>
            <person name="Calixte N."/>
            <person name="Calvo S."/>
            <person name="Camarata J."/>
            <person name="Campo K."/>
            <person name="Chang J."/>
            <person name="Cheshatsang Y."/>
            <person name="Citroen M."/>
            <person name="Collymore A."/>
            <person name="Considine T."/>
            <person name="Cook A."/>
            <person name="Cooke P."/>
            <person name="Corum B."/>
            <person name="Cuomo C."/>
            <person name="David R."/>
            <person name="Dawoe T."/>
            <person name="Degray S."/>
            <person name="Dodge S."/>
            <person name="Dooley K."/>
            <person name="Dorje P."/>
            <person name="Dorjee K."/>
            <person name="Dorris L."/>
            <person name="Duffey N."/>
            <person name="Dupes A."/>
            <person name="Elkins T."/>
            <person name="Engels R."/>
            <person name="Erickson J."/>
            <person name="Farina A."/>
            <person name="Faro S."/>
            <person name="Ferreira P."/>
            <person name="Fischer H."/>
            <person name="Fitzgerald M."/>
            <person name="Foley K."/>
            <person name="Gage D."/>
            <person name="Galagan J."/>
            <person name="Gearin G."/>
            <person name="Gnerre S."/>
            <person name="Gnirke A."/>
            <person name="Goyette A."/>
            <person name="Graham J."/>
            <person name="Grandbois E."/>
            <person name="Gyaltsen K."/>
            <person name="Hafez N."/>
            <person name="Hagopian D."/>
            <person name="Hagos B."/>
            <person name="Hall J."/>
            <person name="Hatcher B."/>
            <person name="Heller A."/>
            <person name="Higgins H."/>
            <person name="Honan T."/>
            <person name="Horn A."/>
            <person name="Houde N."/>
            <person name="Hughes L."/>
            <person name="Hulme W."/>
            <person name="Husby E."/>
            <person name="Iliev I."/>
            <person name="Jaffe D."/>
            <person name="Jones C."/>
            <person name="Kamal M."/>
            <person name="Kamat A."/>
            <person name="Kamvysselis M."/>
            <person name="Karlsson E."/>
            <person name="Kells C."/>
            <person name="Kieu A."/>
            <person name="Kisner P."/>
            <person name="Kodira C."/>
            <person name="Kulbokas E."/>
            <person name="Labutti K."/>
            <person name="Lama D."/>
            <person name="Landers T."/>
            <person name="Leger J."/>
            <person name="Levine S."/>
            <person name="Lewis D."/>
            <person name="Lewis T."/>
            <person name="Lindblad-toh K."/>
            <person name="Liu X."/>
            <person name="Lokyitsang T."/>
            <person name="Lokyitsang Y."/>
            <person name="Lucien O."/>
            <person name="Lui A."/>
            <person name="Ma L.J."/>
            <person name="Mabbitt R."/>
            <person name="Macdonald J."/>
            <person name="Maclean C."/>
            <person name="Major J."/>
            <person name="Manning J."/>
            <person name="Marabella R."/>
            <person name="Maru K."/>
            <person name="Matthews C."/>
            <person name="Mauceli E."/>
            <person name="Mccarthy M."/>
            <person name="Mcdonough S."/>
            <person name="Mcghee T."/>
            <person name="Meldrim J."/>
            <person name="Meneus L."/>
            <person name="Mesirov J."/>
            <person name="Mihalev A."/>
            <person name="Mihova T."/>
            <person name="Mikkelsen T."/>
            <person name="Mlenga V."/>
            <person name="Moru K."/>
            <person name="Mozes J."/>
            <person name="Mulrain L."/>
            <person name="Munson G."/>
            <person name="Naylor J."/>
            <person name="Newes C."/>
            <person name="Nguyen C."/>
            <person name="Nguyen N."/>
            <person name="Nguyen T."/>
            <person name="Nicol R."/>
            <person name="Nielsen C."/>
            <person name="Nizzari M."/>
            <person name="Norbu C."/>
            <person name="Norbu N."/>
            <person name="O'donnell P."/>
            <person name="Okoawo O."/>
            <person name="O'leary S."/>
            <person name="Omotosho B."/>
            <person name="O'neill K."/>
            <person name="Osman S."/>
            <person name="Parker S."/>
            <person name="Perrin D."/>
            <person name="Phunkhang P."/>
            <person name="Piqani B."/>
            <person name="Purcell S."/>
            <person name="Rachupka T."/>
            <person name="Ramasamy U."/>
            <person name="Rameau R."/>
            <person name="Ray V."/>
            <person name="Raymond C."/>
            <person name="Retta R."/>
            <person name="Richardson S."/>
            <person name="Rise C."/>
            <person name="Rodriguez J."/>
            <person name="Rogers J."/>
            <person name="Rogov P."/>
            <person name="Rutman M."/>
            <person name="Schupbach R."/>
            <person name="Seaman C."/>
            <person name="Settipalli S."/>
            <person name="Sharpe T."/>
            <person name="Sheridan J."/>
            <person name="Sherpa N."/>
            <person name="Shi J."/>
            <person name="Smirnov S."/>
            <person name="Smith C."/>
            <person name="Sougnez C."/>
            <person name="Spencer B."/>
            <person name="Stalker J."/>
            <person name="Stange-thomann N."/>
            <person name="Stavropoulos S."/>
            <person name="Stetson K."/>
            <person name="Stone C."/>
            <person name="Stone S."/>
            <person name="Stubbs M."/>
            <person name="Talamas J."/>
            <person name="Tchuinga P."/>
            <person name="Tenzing P."/>
            <person name="Tesfaye S."/>
            <person name="Theodore J."/>
            <person name="Thoulutsang Y."/>
            <person name="Topham K."/>
            <person name="Towey S."/>
            <person name="Tsamla T."/>
            <person name="Tsomo N."/>
            <person name="Vallee D."/>
            <person name="Vassiliev H."/>
            <person name="Venkataraman V."/>
            <person name="Vinson J."/>
            <person name="Vo A."/>
            <person name="Wade C."/>
            <person name="Wang S."/>
            <person name="Wangchuk T."/>
            <person name="Wangdi T."/>
            <person name="Whittaker C."/>
            <person name="Wilkinson J."/>
            <person name="Wu Y."/>
            <person name="Wyman D."/>
            <person name="Yadav S."/>
            <person name="Yang S."/>
            <person name="Yang X."/>
            <person name="Yeager S."/>
            <person name="Yee E."/>
            <person name="Young G."/>
            <person name="Zainoun J."/>
            <person name="Zembeck L."/>
            <person name="Zimmer A."/>
            <person name="Zody M."/>
            <person name="Lander E."/>
        </authorList>
    </citation>
    <scope>NUCLEOTIDE SEQUENCE [LARGE SCALE GENOMIC DNA]</scope>
</reference>
<protein>
    <recommendedName>
        <fullName evidence="3">FAM124 domain-containing protein</fullName>
    </recommendedName>
</protein>
<dbReference type="STRING" id="51511.ENSCSAVP00000017636"/>
<comment type="similarity">
    <text evidence="1">Belongs to the FAM124 family.</text>
</comment>
<sequence length="257" mass="29628">MQSEGKKSKNLRELSNRVQHNSSSTESDEQSTSLADDSSRITLHVITEKGQSDAVKKCFTRMTQRLDPTFDVVCVSERTNSNKMKNKRTNLPAPKVPALAVILFFMCDIAAEDPAEVAKHRASDSDNSDDMFKVDTEKRKNAFHEVRRAFSKKPWRFHHKVAVSGKLLCDSNVQDYFEFESSSQRRGSNGRVTPSFNENVQLPLWAVRRVHYGKQILRFNIFVSYENWEPQVELYTLILKAEGVRVRDDFCYFETFS</sequence>
<name>H2ZJ70_CIOSA</name>
<feature type="compositionally biased region" description="Basic and acidic residues" evidence="2">
    <location>
        <begin position="1"/>
        <end position="15"/>
    </location>
</feature>
<dbReference type="eggNOG" id="ENOG502QUA8">
    <property type="taxonomic scope" value="Eukaryota"/>
</dbReference>
<reference evidence="4" key="2">
    <citation type="submission" date="2025-08" db="UniProtKB">
        <authorList>
            <consortium name="Ensembl"/>
        </authorList>
    </citation>
    <scope>IDENTIFICATION</scope>
</reference>
<feature type="domain" description="FAM124" evidence="3">
    <location>
        <begin position="140"/>
        <end position="255"/>
    </location>
</feature>
<dbReference type="InParanoid" id="H2ZJ70"/>
<evidence type="ECO:0000313" key="4">
    <source>
        <dbReference type="Ensembl" id="ENSCSAVP00000017636.1"/>
    </source>
</evidence>
<proteinExistence type="inferred from homology"/>
<evidence type="ECO:0000256" key="2">
    <source>
        <dbReference type="SAM" id="MobiDB-lite"/>
    </source>
</evidence>
<dbReference type="InterPro" id="IPR029380">
    <property type="entry name" value="FAM124"/>
</dbReference>
<dbReference type="HOGENOM" id="CLU_1083872_0_0_1"/>
<dbReference type="Proteomes" id="UP000007875">
    <property type="component" value="Unassembled WGS sequence"/>
</dbReference>
<dbReference type="Ensembl" id="ENSCSAVT00000017828.1">
    <property type="protein sequence ID" value="ENSCSAVP00000017636.1"/>
    <property type="gene ID" value="ENSCSAVG00000010383.1"/>
</dbReference>
<dbReference type="OMA" id="VILFFMC"/>
<evidence type="ECO:0000259" key="3">
    <source>
        <dbReference type="Pfam" id="PF15067"/>
    </source>
</evidence>
<feature type="compositionally biased region" description="Low complexity" evidence="2">
    <location>
        <begin position="22"/>
        <end position="33"/>
    </location>
</feature>
<evidence type="ECO:0000313" key="5">
    <source>
        <dbReference type="Proteomes" id="UP000007875"/>
    </source>
</evidence>
<keyword evidence="5" id="KW-1185">Reference proteome</keyword>
<feature type="domain" description="FAM124" evidence="3">
    <location>
        <begin position="41"/>
        <end position="113"/>
    </location>
</feature>
<accession>H2ZJ70</accession>
<dbReference type="PANTHER" id="PTHR14715:SF6">
    <property type="entry name" value="FAM124 DOMAIN-CONTAINING PROTEIN"/>
    <property type="match status" value="1"/>
</dbReference>
<feature type="region of interest" description="Disordered" evidence="2">
    <location>
        <begin position="1"/>
        <end position="36"/>
    </location>
</feature>
<dbReference type="PANTHER" id="PTHR14715">
    <property type="entry name" value="FAM124 DOMAIN-CONTAINING PROTEIN-RELATED"/>
    <property type="match status" value="1"/>
</dbReference>
<dbReference type="GeneTree" id="ENSGT00590000083134"/>
<dbReference type="Pfam" id="PF15067">
    <property type="entry name" value="FAM124"/>
    <property type="match status" value="2"/>
</dbReference>
<evidence type="ECO:0000256" key="1">
    <source>
        <dbReference type="ARBA" id="ARBA00006440"/>
    </source>
</evidence>
<dbReference type="AlphaFoldDB" id="H2ZJ70"/>
<organism evidence="4 5">
    <name type="scientific">Ciona savignyi</name>
    <name type="common">Pacific transparent sea squirt</name>
    <dbReference type="NCBI Taxonomy" id="51511"/>
    <lineage>
        <taxon>Eukaryota</taxon>
        <taxon>Metazoa</taxon>
        <taxon>Chordata</taxon>
        <taxon>Tunicata</taxon>
        <taxon>Ascidiacea</taxon>
        <taxon>Phlebobranchia</taxon>
        <taxon>Cionidae</taxon>
        <taxon>Ciona</taxon>
    </lineage>
</organism>